<dbReference type="AlphaFoldDB" id="A0A4R4MSM3"/>
<protein>
    <submittedName>
        <fullName evidence="1">Uncharacterized protein</fullName>
    </submittedName>
</protein>
<dbReference type="Gene3D" id="1.10.10.10">
    <property type="entry name" value="Winged helix-like DNA-binding domain superfamily/Winged helix DNA-binding domain"/>
    <property type="match status" value="1"/>
</dbReference>
<gene>
    <name evidence="1" type="ORF">E1267_39835</name>
</gene>
<accession>A0A4R4MSM3</accession>
<organism evidence="1 2">
    <name type="scientific">Nonomuraea longispora</name>
    <dbReference type="NCBI Taxonomy" id="1848320"/>
    <lineage>
        <taxon>Bacteria</taxon>
        <taxon>Bacillati</taxon>
        <taxon>Actinomycetota</taxon>
        <taxon>Actinomycetes</taxon>
        <taxon>Streptosporangiales</taxon>
        <taxon>Streptosporangiaceae</taxon>
        <taxon>Nonomuraea</taxon>
    </lineage>
</organism>
<reference evidence="1 2" key="1">
    <citation type="submission" date="2019-02" db="EMBL/GenBank/DDBJ databases">
        <title>Draft genome sequences of novel Actinobacteria.</title>
        <authorList>
            <person name="Sahin N."/>
            <person name="Ay H."/>
            <person name="Saygin H."/>
        </authorList>
    </citation>
    <scope>NUCLEOTIDE SEQUENCE [LARGE SCALE GENOMIC DNA]</scope>
    <source>
        <strain evidence="1 2">KC201</strain>
    </source>
</reference>
<comment type="caution">
    <text evidence="1">The sequence shown here is derived from an EMBL/GenBank/DDBJ whole genome shotgun (WGS) entry which is preliminary data.</text>
</comment>
<dbReference type="InterPro" id="IPR036388">
    <property type="entry name" value="WH-like_DNA-bd_sf"/>
</dbReference>
<dbReference type="Proteomes" id="UP000295157">
    <property type="component" value="Unassembled WGS sequence"/>
</dbReference>
<evidence type="ECO:0000313" key="1">
    <source>
        <dbReference type="EMBL" id="TDB97422.1"/>
    </source>
</evidence>
<name>A0A4R4MSM3_9ACTN</name>
<dbReference type="OrthoDB" id="3541091at2"/>
<keyword evidence="2" id="KW-1185">Reference proteome</keyword>
<sequence length="140" mass="15128">MAREGVSEAVLSALADLERAFDAALMAIDADTDHNQAYNGATELVETLRRLFETSGNQRALAAARIFEQEKMSLADLADRIGVSKARAAQLVKTAKDTRARNERDERITLGLTKVAISAAHASRLAAKQADNSDAQDETQ</sequence>
<evidence type="ECO:0000313" key="2">
    <source>
        <dbReference type="Proteomes" id="UP000295157"/>
    </source>
</evidence>
<proteinExistence type="predicted"/>
<dbReference type="RefSeq" id="WP_132340855.1">
    <property type="nucleotide sequence ID" value="NZ_SMJZ01000265.1"/>
</dbReference>
<dbReference type="EMBL" id="SMJZ01000265">
    <property type="protein sequence ID" value="TDB97422.1"/>
    <property type="molecule type" value="Genomic_DNA"/>
</dbReference>